<dbReference type="Pfam" id="PF13450">
    <property type="entry name" value="NAD_binding_8"/>
    <property type="match status" value="1"/>
</dbReference>
<evidence type="ECO:0000256" key="4">
    <source>
        <dbReference type="ARBA" id="ARBA00048448"/>
    </source>
</evidence>
<dbReference type="InterPro" id="IPR002937">
    <property type="entry name" value="Amino_oxidase"/>
</dbReference>
<dbReference type="PANTHER" id="PTHR43563:SF1">
    <property type="entry name" value="AMINE OXIDASE [FLAVIN-CONTAINING] B"/>
    <property type="match status" value="1"/>
</dbReference>
<evidence type="ECO:0000313" key="7">
    <source>
        <dbReference type="Proteomes" id="UP000663828"/>
    </source>
</evidence>
<dbReference type="AlphaFoldDB" id="A0A815NDB2"/>
<evidence type="ECO:0000259" key="5">
    <source>
        <dbReference type="Pfam" id="PF01593"/>
    </source>
</evidence>
<evidence type="ECO:0000256" key="1">
    <source>
        <dbReference type="ARBA" id="ARBA00004362"/>
    </source>
</evidence>
<accession>A0A815NDB2</accession>
<name>A0A815NDB2_ADIRI</name>
<dbReference type="SUPFAM" id="SSF54373">
    <property type="entry name" value="FAD-linked reductases, C-terminal domain"/>
    <property type="match status" value="1"/>
</dbReference>
<keyword evidence="7" id="KW-1185">Reference proteome</keyword>
<dbReference type="EC" id="1.4.3.4" evidence="3"/>
<comment type="catalytic activity">
    <reaction evidence="4">
        <text>a secondary aliphatic amine + O2 + H2O = a primary amine + an aldehyde + H2O2</text>
        <dbReference type="Rhea" id="RHEA:26414"/>
        <dbReference type="ChEBI" id="CHEBI:15377"/>
        <dbReference type="ChEBI" id="CHEBI:15379"/>
        <dbReference type="ChEBI" id="CHEBI:16240"/>
        <dbReference type="ChEBI" id="CHEBI:17478"/>
        <dbReference type="ChEBI" id="CHEBI:58855"/>
        <dbReference type="ChEBI" id="CHEBI:65296"/>
        <dbReference type="EC" id="1.4.3.4"/>
    </reaction>
</comment>
<dbReference type="GO" id="GO:0005741">
    <property type="term" value="C:mitochondrial outer membrane"/>
    <property type="evidence" value="ECO:0007669"/>
    <property type="project" value="UniProtKB-SubCell"/>
</dbReference>
<feature type="domain" description="Amine oxidase" evidence="5">
    <location>
        <begin position="123"/>
        <end position="365"/>
    </location>
</feature>
<sequence length="371" mass="40422">MANSRNNNHHTTTTGDSNAVNIARIVIVGAGVSGLTCARRLTQLLKKQAYQILIVEARDRIGGRTFSIPELNLDLGASWIFPDHTAVRTLANELHIDTLEQYESGLSLIQTNGSNVQPINMGGIHGGVKRLKGGTNSLCTAMVRELTSGKQSNVIISLNSPVVNIDYTNNGIITVTLRDQHSIIADYVILALPPRLLLSTIRLTPALPSTVIEKLHKCVTWMASTCKTILIYEHAWWRMRNFSGFAVSRHSKAQEWHDASSETCNALFVFCLAGTTKQEVIDATVRMFGAEAANPSAVHIADWSTEVFTSTSTADGRGGHPHLSSICRQAQWNGRLWLSSSEVSDADGGFLEGAVRRGIQVADQLAILIEI</sequence>
<dbReference type="EMBL" id="CAJNOR010003630">
    <property type="protein sequence ID" value="CAF1432376.1"/>
    <property type="molecule type" value="Genomic_DNA"/>
</dbReference>
<comment type="similarity">
    <text evidence="2">Belongs to the flavin monoamine oxidase family.</text>
</comment>
<dbReference type="InterPro" id="IPR050703">
    <property type="entry name" value="Flavin_MAO"/>
</dbReference>
<dbReference type="SUPFAM" id="SSF51905">
    <property type="entry name" value="FAD/NAD(P)-binding domain"/>
    <property type="match status" value="1"/>
</dbReference>
<dbReference type="Gene3D" id="3.50.50.60">
    <property type="entry name" value="FAD/NAD(P)-binding domain"/>
    <property type="match status" value="2"/>
</dbReference>
<organism evidence="6 7">
    <name type="scientific">Adineta ricciae</name>
    <name type="common">Rotifer</name>
    <dbReference type="NCBI Taxonomy" id="249248"/>
    <lineage>
        <taxon>Eukaryota</taxon>
        <taxon>Metazoa</taxon>
        <taxon>Spiralia</taxon>
        <taxon>Gnathifera</taxon>
        <taxon>Rotifera</taxon>
        <taxon>Eurotatoria</taxon>
        <taxon>Bdelloidea</taxon>
        <taxon>Adinetida</taxon>
        <taxon>Adinetidae</taxon>
        <taxon>Adineta</taxon>
    </lineage>
</organism>
<proteinExistence type="inferred from homology"/>
<dbReference type="PANTHER" id="PTHR43563">
    <property type="entry name" value="AMINE OXIDASE"/>
    <property type="match status" value="1"/>
</dbReference>
<dbReference type="Proteomes" id="UP000663828">
    <property type="component" value="Unassembled WGS sequence"/>
</dbReference>
<dbReference type="InterPro" id="IPR036188">
    <property type="entry name" value="FAD/NAD-bd_sf"/>
</dbReference>
<evidence type="ECO:0000256" key="2">
    <source>
        <dbReference type="ARBA" id="ARBA00005995"/>
    </source>
</evidence>
<reference evidence="6" key="1">
    <citation type="submission" date="2021-02" db="EMBL/GenBank/DDBJ databases">
        <authorList>
            <person name="Nowell W R."/>
        </authorList>
    </citation>
    <scope>NUCLEOTIDE SEQUENCE</scope>
</reference>
<protein>
    <recommendedName>
        <fullName evidence="3">monoamine oxidase</fullName>
        <ecNumber evidence="3">1.4.3.4</ecNumber>
    </recommendedName>
</protein>
<gene>
    <name evidence="6" type="ORF">XAT740_LOCUS35853</name>
</gene>
<dbReference type="GO" id="GO:0097621">
    <property type="term" value="F:monoamine oxidase activity"/>
    <property type="evidence" value="ECO:0007669"/>
    <property type="project" value="UniProtKB-EC"/>
</dbReference>
<dbReference type="Pfam" id="PF01593">
    <property type="entry name" value="Amino_oxidase"/>
    <property type="match status" value="1"/>
</dbReference>
<evidence type="ECO:0000313" key="6">
    <source>
        <dbReference type="EMBL" id="CAF1432376.1"/>
    </source>
</evidence>
<comment type="subcellular location">
    <subcellularLocation>
        <location evidence="1">Mitochondrion outer membrane</location>
        <topology evidence="1">Single-pass type IV membrane protein</topology>
        <orientation evidence="1">Cytoplasmic side</orientation>
    </subcellularLocation>
</comment>
<evidence type="ECO:0000256" key="3">
    <source>
        <dbReference type="ARBA" id="ARBA00012804"/>
    </source>
</evidence>
<comment type="caution">
    <text evidence="6">The sequence shown here is derived from an EMBL/GenBank/DDBJ whole genome shotgun (WGS) entry which is preliminary data.</text>
</comment>